<evidence type="ECO:0000313" key="9">
    <source>
        <dbReference type="EMBL" id="PTF15585.1"/>
    </source>
</evidence>
<reference evidence="10" key="3">
    <citation type="submission" date="2018-03" db="EMBL/GenBank/DDBJ databases">
        <authorList>
            <person name="Keele B.F."/>
        </authorList>
    </citation>
    <scope>NUCLEOTIDE SEQUENCE</scope>
    <source>
        <strain evidence="10">SNUC 4143</strain>
        <strain evidence="8">SNUC 761</strain>
    </source>
</reference>
<dbReference type="GO" id="GO:0051604">
    <property type="term" value="P:protein maturation"/>
    <property type="evidence" value="ECO:0007669"/>
    <property type="project" value="TreeGrafter"/>
</dbReference>
<dbReference type="OrthoDB" id="9808093at2"/>
<accession>A0A2K4DK95</accession>
<dbReference type="SUPFAM" id="SSF54975">
    <property type="entry name" value="Acylphosphatase/BLUF domain-like"/>
    <property type="match status" value="1"/>
</dbReference>
<dbReference type="EMBL" id="PYZL01000111">
    <property type="protein sequence ID" value="PTE70634.1"/>
    <property type="molecule type" value="Genomic_DNA"/>
</dbReference>
<evidence type="ECO:0000313" key="8">
    <source>
        <dbReference type="EMBL" id="PTE70634.1"/>
    </source>
</evidence>
<feature type="active site" evidence="5">
    <location>
        <position position="36"/>
    </location>
</feature>
<keyword evidence="5 10" id="KW-0378">Hydrolase</keyword>
<dbReference type="RefSeq" id="WP_103167000.1">
    <property type="nucleotide sequence ID" value="NZ_CP130489.1"/>
</dbReference>
<dbReference type="InterPro" id="IPR001792">
    <property type="entry name" value="Acylphosphatase-like_dom"/>
</dbReference>
<evidence type="ECO:0000256" key="4">
    <source>
        <dbReference type="ARBA" id="ARBA00047645"/>
    </source>
</evidence>
<evidence type="ECO:0000256" key="1">
    <source>
        <dbReference type="ARBA" id="ARBA00005614"/>
    </source>
</evidence>
<dbReference type="PANTHER" id="PTHR42959:SF1">
    <property type="entry name" value="CARBAMOYLTRANSFERASE HYPF"/>
    <property type="match status" value="1"/>
</dbReference>
<dbReference type="GO" id="GO:0003998">
    <property type="term" value="F:acylphosphatase activity"/>
    <property type="evidence" value="ECO:0007669"/>
    <property type="project" value="UniProtKB-EC"/>
</dbReference>
<protein>
    <recommendedName>
        <fullName evidence="3 5">acylphosphatase</fullName>
        <ecNumber evidence="2 5">3.6.1.7</ecNumber>
    </recommendedName>
</protein>
<keyword evidence="11" id="KW-1185">Reference proteome</keyword>
<dbReference type="GO" id="GO:0016743">
    <property type="term" value="F:carboxyl- or carbamoyltransferase activity"/>
    <property type="evidence" value="ECO:0007669"/>
    <property type="project" value="TreeGrafter"/>
</dbReference>
<sequence>MQHKHLRVFGTVQGVGFRYYTQRLAHKYHIVGTVENVEDYVDIYAQGNEHDLEQFIDAVKDGASPASSVTDYDIEDVNSNGQYSDFKSI</sequence>
<dbReference type="NCBIfam" id="NF011005">
    <property type="entry name" value="PRK14431.1"/>
    <property type="match status" value="1"/>
</dbReference>
<dbReference type="InterPro" id="IPR017968">
    <property type="entry name" value="Acylphosphatase_CS"/>
</dbReference>
<evidence type="ECO:0000256" key="5">
    <source>
        <dbReference type="PROSITE-ProRule" id="PRU00520"/>
    </source>
</evidence>
<dbReference type="Gene3D" id="3.30.70.100">
    <property type="match status" value="1"/>
</dbReference>
<reference evidence="9" key="2">
    <citation type="submission" date="2018-03" db="EMBL/GenBank/DDBJ databases">
        <authorList>
            <person name="Naushad S."/>
        </authorList>
    </citation>
    <scope>NUCLEOTIDE SEQUENCE</scope>
    <source>
        <strain evidence="9">SNUC 1409</strain>
    </source>
</reference>
<dbReference type="Proteomes" id="UP000242088">
    <property type="component" value="Unassembled WGS sequence"/>
</dbReference>
<dbReference type="GO" id="GO:0008270">
    <property type="term" value="F:zinc ion binding"/>
    <property type="evidence" value="ECO:0007669"/>
    <property type="project" value="TreeGrafter"/>
</dbReference>
<feature type="domain" description="Acylphosphatase-like" evidence="7">
    <location>
        <begin position="3"/>
        <end position="89"/>
    </location>
</feature>
<evidence type="ECO:0000313" key="12">
    <source>
        <dbReference type="Proteomes" id="UP000242547"/>
    </source>
</evidence>
<evidence type="ECO:0000313" key="11">
    <source>
        <dbReference type="Proteomes" id="UP000242088"/>
    </source>
</evidence>
<reference evidence="11 12" key="1">
    <citation type="journal article" date="2016" name="Front. Microbiol.">
        <title>Comprehensive Phylogenetic Analysis of Bovine Non-aureus Staphylococci Species Based on Whole-Genome Sequencing.</title>
        <authorList>
            <person name="Naushad S."/>
            <person name="Barkema H.W."/>
            <person name="Luby C."/>
            <person name="Condas L.A."/>
            <person name="Nobrega D.B."/>
            <person name="Carson D.A."/>
            <person name="De Buck J."/>
        </authorList>
    </citation>
    <scope>NUCLEOTIDE SEQUENCE [LARGE SCALE GENOMIC DNA]</scope>
    <source>
        <strain evidence="9 11">SNUC 1409</strain>
        <strain evidence="10 13">SNUC 4143</strain>
        <strain evidence="8 12">SNUC 761</strain>
    </source>
</reference>
<dbReference type="EMBL" id="PYZI01000001">
    <property type="protein sequence ID" value="PTF15585.1"/>
    <property type="molecule type" value="Genomic_DNA"/>
</dbReference>
<comment type="caution">
    <text evidence="10">The sequence shown here is derived from an EMBL/GenBank/DDBJ whole genome shotgun (WGS) entry which is preliminary data.</text>
</comment>
<dbReference type="InterPro" id="IPR036046">
    <property type="entry name" value="Acylphosphatase-like_dom_sf"/>
</dbReference>
<organism evidence="10 13">
    <name type="scientific">Staphylococcus devriesei</name>
    <dbReference type="NCBI Taxonomy" id="586733"/>
    <lineage>
        <taxon>Bacteria</taxon>
        <taxon>Bacillati</taxon>
        <taxon>Bacillota</taxon>
        <taxon>Bacilli</taxon>
        <taxon>Bacillales</taxon>
        <taxon>Staphylococcaceae</taxon>
        <taxon>Staphylococcus</taxon>
    </lineage>
</organism>
<dbReference type="AlphaFoldDB" id="A0A2K4DK95"/>
<dbReference type="GeneID" id="48888023"/>
<dbReference type="EMBL" id="PYZH01000023">
    <property type="protein sequence ID" value="PTF15844.1"/>
    <property type="molecule type" value="Genomic_DNA"/>
</dbReference>
<dbReference type="Proteomes" id="UP000243350">
    <property type="component" value="Unassembled WGS sequence"/>
</dbReference>
<dbReference type="PROSITE" id="PS00150">
    <property type="entry name" value="ACYLPHOSPHATASE_1"/>
    <property type="match status" value="1"/>
</dbReference>
<proteinExistence type="inferred from homology"/>
<dbReference type="Proteomes" id="UP000242547">
    <property type="component" value="Unassembled WGS sequence"/>
</dbReference>
<dbReference type="EC" id="3.6.1.7" evidence="2 5"/>
<feature type="active site" evidence="5">
    <location>
        <position position="18"/>
    </location>
</feature>
<comment type="similarity">
    <text evidence="1 6">Belongs to the acylphosphatase family.</text>
</comment>
<evidence type="ECO:0000256" key="3">
    <source>
        <dbReference type="ARBA" id="ARBA00015991"/>
    </source>
</evidence>
<gene>
    <name evidence="8" type="ORF">BUY44_10765</name>
    <name evidence="9" type="ORF">BUY47_02045</name>
    <name evidence="10" type="ORF">BUY48_05180</name>
</gene>
<dbReference type="PROSITE" id="PS51160">
    <property type="entry name" value="ACYLPHOSPHATASE_3"/>
    <property type="match status" value="1"/>
</dbReference>
<dbReference type="PANTHER" id="PTHR42959">
    <property type="entry name" value="CARBAMOYLTRANSFERASE"/>
    <property type="match status" value="1"/>
</dbReference>
<evidence type="ECO:0000256" key="6">
    <source>
        <dbReference type="RuleBase" id="RU004168"/>
    </source>
</evidence>
<evidence type="ECO:0000313" key="13">
    <source>
        <dbReference type="Proteomes" id="UP000243350"/>
    </source>
</evidence>
<comment type="catalytic activity">
    <reaction evidence="4 5">
        <text>an acyl phosphate + H2O = a carboxylate + phosphate + H(+)</text>
        <dbReference type="Rhea" id="RHEA:14965"/>
        <dbReference type="ChEBI" id="CHEBI:15377"/>
        <dbReference type="ChEBI" id="CHEBI:15378"/>
        <dbReference type="ChEBI" id="CHEBI:29067"/>
        <dbReference type="ChEBI" id="CHEBI:43474"/>
        <dbReference type="ChEBI" id="CHEBI:59918"/>
        <dbReference type="EC" id="3.6.1.7"/>
    </reaction>
</comment>
<dbReference type="Pfam" id="PF00708">
    <property type="entry name" value="Acylphosphatase"/>
    <property type="match status" value="1"/>
</dbReference>
<dbReference type="InterPro" id="IPR051060">
    <property type="entry name" value="Carbamoyltrans_HypF-like"/>
</dbReference>
<name>A0A2K4DK95_9STAP</name>
<evidence type="ECO:0000256" key="2">
    <source>
        <dbReference type="ARBA" id="ARBA00012150"/>
    </source>
</evidence>
<evidence type="ECO:0000259" key="7">
    <source>
        <dbReference type="PROSITE" id="PS51160"/>
    </source>
</evidence>
<evidence type="ECO:0000313" key="10">
    <source>
        <dbReference type="EMBL" id="PTF15844.1"/>
    </source>
</evidence>